<evidence type="ECO:0000259" key="10">
    <source>
        <dbReference type="Pfam" id="PF12323"/>
    </source>
</evidence>
<reference evidence="11 12" key="1">
    <citation type="submission" date="2022-04" db="EMBL/GenBank/DDBJ databases">
        <title>Positive selection, recombination, and allopatry shape intraspecific diversity of widespread and dominant cyanobacteria.</title>
        <authorList>
            <person name="Wei J."/>
            <person name="Shu W."/>
            <person name="Hu C."/>
        </authorList>
    </citation>
    <scope>NUCLEOTIDE SEQUENCE [LARGE SCALE GENOMIC DNA]</scope>
    <source>
        <strain evidence="11 12">AS-A4</strain>
    </source>
</reference>
<evidence type="ECO:0000256" key="2">
    <source>
        <dbReference type="ARBA" id="ARBA00022578"/>
    </source>
</evidence>
<evidence type="ECO:0000313" key="12">
    <source>
        <dbReference type="Proteomes" id="UP001476950"/>
    </source>
</evidence>
<dbReference type="Pfam" id="PF07282">
    <property type="entry name" value="Cas12f1-like_TNB"/>
    <property type="match status" value="1"/>
</dbReference>
<keyword evidence="12" id="KW-1185">Reference proteome</keyword>
<evidence type="ECO:0000256" key="4">
    <source>
        <dbReference type="ARBA" id="ARBA00022833"/>
    </source>
</evidence>
<keyword evidence="5" id="KW-0238">DNA-binding</keyword>
<dbReference type="InterPro" id="IPR010095">
    <property type="entry name" value="Cas12f1-like_TNB"/>
</dbReference>
<evidence type="ECO:0000256" key="7">
    <source>
        <dbReference type="SAM" id="MobiDB-lite"/>
    </source>
</evidence>
<evidence type="ECO:0000256" key="5">
    <source>
        <dbReference type="ARBA" id="ARBA00023125"/>
    </source>
</evidence>
<proteinExistence type="inferred from homology"/>
<keyword evidence="2" id="KW-0815">Transposition</keyword>
<organism evidence="11 12">
    <name type="scientific">Stenomitos frigidus AS-A4</name>
    <dbReference type="NCBI Taxonomy" id="2933935"/>
    <lineage>
        <taxon>Bacteria</taxon>
        <taxon>Bacillati</taxon>
        <taxon>Cyanobacteriota</taxon>
        <taxon>Cyanophyceae</taxon>
        <taxon>Leptolyngbyales</taxon>
        <taxon>Leptolyngbyaceae</taxon>
        <taxon>Stenomitos</taxon>
    </lineage>
</organism>
<dbReference type="Proteomes" id="UP001476950">
    <property type="component" value="Unassembled WGS sequence"/>
</dbReference>
<dbReference type="Pfam" id="PF12323">
    <property type="entry name" value="HTH_OrfB_IS605"/>
    <property type="match status" value="1"/>
</dbReference>
<name>A0ABV0KSM5_9CYAN</name>
<dbReference type="Pfam" id="PF01385">
    <property type="entry name" value="OrfB_IS605"/>
    <property type="match status" value="1"/>
</dbReference>
<keyword evidence="3" id="KW-0479">Metal-binding</keyword>
<gene>
    <name evidence="11" type="ORF">NDI38_27530</name>
</gene>
<comment type="similarity">
    <text evidence="1">In the C-terminal section; belongs to the transposase 35 family.</text>
</comment>
<accession>A0ABV0KSM5</accession>
<keyword evidence="6" id="KW-0233">DNA recombination</keyword>
<feature type="domain" description="Probable transposase IS891/IS1136/IS1341" evidence="8">
    <location>
        <begin position="167"/>
        <end position="283"/>
    </location>
</feature>
<dbReference type="NCBIfam" id="NF040570">
    <property type="entry name" value="guided_TnpB"/>
    <property type="match status" value="1"/>
</dbReference>
<keyword evidence="4" id="KW-0862">Zinc</keyword>
<evidence type="ECO:0000256" key="6">
    <source>
        <dbReference type="ARBA" id="ARBA00023172"/>
    </source>
</evidence>
<dbReference type="InterPro" id="IPR021027">
    <property type="entry name" value="Transposase_put_HTH"/>
</dbReference>
<dbReference type="EMBL" id="JAMPLM010000054">
    <property type="protein sequence ID" value="MEP1062132.1"/>
    <property type="molecule type" value="Genomic_DNA"/>
</dbReference>
<feature type="region of interest" description="Disordered" evidence="7">
    <location>
        <begin position="389"/>
        <end position="431"/>
    </location>
</feature>
<dbReference type="RefSeq" id="WP_347241103.1">
    <property type="nucleotide sequence ID" value="NZ_JAMPLM010000054.1"/>
</dbReference>
<dbReference type="InterPro" id="IPR001959">
    <property type="entry name" value="Transposase"/>
</dbReference>
<comment type="caution">
    <text evidence="11">The sequence shown here is derived from an EMBL/GenBank/DDBJ whole genome shotgun (WGS) entry which is preliminary data.</text>
</comment>
<evidence type="ECO:0000256" key="1">
    <source>
        <dbReference type="ARBA" id="ARBA00008761"/>
    </source>
</evidence>
<evidence type="ECO:0000259" key="8">
    <source>
        <dbReference type="Pfam" id="PF01385"/>
    </source>
</evidence>
<feature type="domain" description="Cas12f1-like TNB" evidence="9">
    <location>
        <begin position="307"/>
        <end position="371"/>
    </location>
</feature>
<evidence type="ECO:0000313" key="11">
    <source>
        <dbReference type="EMBL" id="MEP1062132.1"/>
    </source>
</evidence>
<evidence type="ECO:0000259" key="9">
    <source>
        <dbReference type="Pfam" id="PF07282"/>
    </source>
</evidence>
<sequence>MIVTRRITFRLYPKPAQERKLYEWRRLHCYLYNSALADRKDSYQKLGKSVGYFDQQNRLPEFKAVWTEFIELGSQALQATLKRLDFAFQRFFKGLGGYPRFQSIRNYSGWTYPATSGWKAHTTGNNGYLELSNLGQIQMRGKARTWGVPTTCTIVYRHGKWYASITVKCEPARKTEDGAIGLDFGTLTAIALSDGQKIENPRYLAATQAKVRQASKQKRRKRAPHRKLKIKGSRRWKKAQQRVSKLVRKAARQRTDWAHKRTAEIVSYNSLVVTEKLNIKGMTSKAKKGKRKHQKTGLNRSILDVGWGMMRGMLAYKETEANGIYLEAPTQKLKPSQRCPECWQVKPKTLEERLHVCPCGCTQDRDVASARVCLLWARGLGTSLLEDADQFGSTKSPKHTGGFRQLAETKRQKLRNLEDSGLETPSSYEAG</sequence>
<feature type="compositionally biased region" description="Basic and acidic residues" evidence="7">
    <location>
        <begin position="407"/>
        <end position="418"/>
    </location>
</feature>
<evidence type="ECO:0000256" key="3">
    <source>
        <dbReference type="ARBA" id="ARBA00022723"/>
    </source>
</evidence>
<protein>
    <submittedName>
        <fullName evidence="11">Transposase</fullName>
    </submittedName>
</protein>
<feature type="domain" description="Transposase putative helix-turn-helix" evidence="10">
    <location>
        <begin position="1"/>
        <end position="47"/>
    </location>
</feature>